<feature type="chain" id="PRO_5047384630" evidence="2">
    <location>
        <begin position="30"/>
        <end position="243"/>
    </location>
</feature>
<feature type="repeat" description="TPR" evidence="1">
    <location>
        <begin position="127"/>
        <end position="160"/>
    </location>
</feature>
<dbReference type="EMBL" id="JBHZOL010000082">
    <property type="protein sequence ID" value="MFE4107225.1"/>
    <property type="molecule type" value="Genomic_DNA"/>
</dbReference>
<evidence type="ECO:0000256" key="1">
    <source>
        <dbReference type="PROSITE-ProRule" id="PRU00339"/>
    </source>
</evidence>
<organism evidence="4 5">
    <name type="scientific">Almyronema epifaneia S1</name>
    <dbReference type="NCBI Taxonomy" id="2991925"/>
    <lineage>
        <taxon>Bacteria</taxon>
        <taxon>Bacillati</taxon>
        <taxon>Cyanobacteriota</taxon>
        <taxon>Cyanophyceae</taxon>
        <taxon>Nodosilineales</taxon>
        <taxon>Nodosilineaceae</taxon>
        <taxon>Almyronema</taxon>
        <taxon>Almyronema epifaneia</taxon>
    </lineage>
</organism>
<gene>
    <name evidence="4" type="ORF">ACFVKH_13095</name>
</gene>
<dbReference type="Pfam" id="PF13414">
    <property type="entry name" value="TPR_11"/>
    <property type="match status" value="1"/>
</dbReference>
<keyword evidence="5" id="KW-1185">Reference proteome</keyword>
<keyword evidence="1" id="KW-0802">TPR repeat</keyword>
<name>A0ABW6IGA0_9CYAN</name>
<evidence type="ECO:0000256" key="2">
    <source>
        <dbReference type="SAM" id="SignalP"/>
    </source>
</evidence>
<dbReference type="InterPro" id="IPR019734">
    <property type="entry name" value="TPR_rpt"/>
</dbReference>
<dbReference type="Proteomes" id="UP001600165">
    <property type="component" value="Unassembled WGS sequence"/>
</dbReference>
<dbReference type="RefSeq" id="WP_377965736.1">
    <property type="nucleotide sequence ID" value="NZ_JBHZOL010000082.1"/>
</dbReference>
<comment type="caution">
    <text evidence="4">The sequence shown here is derived from an EMBL/GenBank/DDBJ whole genome shotgun (WGS) entry which is preliminary data.</text>
</comment>
<feature type="domain" description="Peptidase C-terminal archaeal/bacterial" evidence="3">
    <location>
        <begin position="44"/>
        <end position="108"/>
    </location>
</feature>
<dbReference type="Pfam" id="PF04151">
    <property type="entry name" value="PPC"/>
    <property type="match status" value="1"/>
</dbReference>
<feature type="signal peptide" evidence="2">
    <location>
        <begin position="1"/>
        <end position="29"/>
    </location>
</feature>
<dbReference type="PROSITE" id="PS50005">
    <property type="entry name" value="TPR"/>
    <property type="match status" value="1"/>
</dbReference>
<sequence>MKLLSSSMSVALGLIVASGVAIASLPVQAQEILQQQGQLAPVEDEYTFAGEAGQAVTIRLSSSDFDPVLSLLAPNGEEIAVNDDYGGTLNSTIVITLPSSGTYRVVARSYSGQGGSYSLTVGAASDFEISFTEALAAVQQGEFEAAIADYTQAIEIEPDRPEAYVGRADAYFGIAYQELGDALTSPDMLDEEMRTAIASDYETAADLYEAQGDSDLAQSLREQATYIRTGETPEIPDAIEEGA</sequence>
<dbReference type="InterPro" id="IPR011990">
    <property type="entry name" value="TPR-like_helical_dom_sf"/>
</dbReference>
<dbReference type="Gene3D" id="2.60.120.380">
    <property type="match status" value="1"/>
</dbReference>
<dbReference type="Gene3D" id="1.25.40.10">
    <property type="entry name" value="Tetratricopeptide repeat domain"/>
    <property type="match status" value="1"/>
</dbReference>
<accession>A0ABW6IGA0</accession>
<dbReference type="InterPro" id="IPR007280">
    <property type="entry name" value="Peptidase_C_arc/bac"/>
</dbReference>
<evidence type="ECO:0000313" key="4">
    <source>
        <dbReference type="EMBL" id="MFE4107225.1"/>
    </source>
</evidence>
<proteinExistence type="predicted"/>
<protein>
    <submittedName>
        <fullName evidence="4">Tetratricopeptide repeat protein</fullName>
    </submittedName>
</protein>
<dbReference type="SMART" id="SM00028">
    <property type="entry name" value="TPR"/>
    <property type="match status" value="1"/>
</dbReference>
<reference evidence="4 5" key="1">
    <citation type="submission" date="2024-10" db="EMBL/GenBank/DDBJ databases">
        <authorList>
            <person name="Ratan Roy A."/>
            <person name="Morales Sandoval P.H."/>
            <person name="De Los Santos Villalobos S."/>
            <person name="Chakraborty S."/>
            <person name="Mukherjee J."/>
        </authorList>
    </citation>
    <scope>NUCLEOTIDE SEQUENCE [LARGE SCALE GENOMIC DNA]</scope>
    <source>
        <strain evidence="4 5">S1</strain>
    </source>
</reference>
<evidence type="ECO:0000313" key="5">
    <source>
        <dbReference type="Proteomes" id="UP001600165"/>
    </source>
</evidence>
<dbReference type="SUPFAM" id="SSF48452">
    <property type="entry name" value="TPR-like"/>
    <property type="match status" value="1"/>
</dbReference>
<evidence type="ECO:0000259" key="3">
    <source>
        <dbReference type="Pfam" id="PF04151"/>
    </source>
</evidence>
<keyword evidence="2" id="KW-0732">Signal</keyword>